<evidence type="ECO:0000256" key="6">
    <source>
        <dbReference type="ARBA" id="ARBA00022989"/>
    </source>
</evidence>
<dbReference type="EMBL" id="ASPP01011798">
    <property type="protein sequence ID" value="ETO21268.1"/>
    <property type="molecule type" value="Genomic_DNA"/>
</dbReference>
<keyword evidence="3 9" id="KW-0813">Transport</keyword>
<evidence type="ECO:0000313" key="10">
    <source>
        <dbReference type="EMBL" id="ETO21268.1"/>
    </source>
</evidence>
<evidence type="ECO:0000256" key="4">
    <source>
        <dbReference type="ARBA" id="ARBA00022692"/>
    </source>
</evidence>
<evidence type="ECO:0000256" key="7">
    <source>
        <dbReference type="ARBA" id="ARBA00023065"/>
    </source>
</evidence>
<evidence type="ECO:0000256" key="1">
    <source>
        <dbReference type="ARBA" id="ARBA00004141"/>
    </source>
</evidence>
<dbReference type="GO" id="GO:0051117">
    <property type="term" value="F:ATPase binding"/>
    <property type="evidence" value="ECO:0007669"/>
    <property type="project" value="TreeGrafter"/>
</dbReference>
<dbReference type="Proteomes" id="UP000023152">
    <property type="component" value="Unassembled WGS sequence"/>
</dbReference>
<keyword evidence="6" id="KW-1133">Transmembrane helix</keyword>
<evidence type="ECO:0000256" key="5">
    <source>
        <dbReference type="ARBA" id="ARBA00022781"/>
    </source>
</evidence>
<comment type="subcellular location">
    <subcellularLocation>
        <location evidence="1">Membrane</location>
        <topology evidence="1">Multi-pass membrane protein</topology>
    </subcellularLocation>
</comment>
<proteinExistence type="inferred from homology"/>
<accession>X6N5R2</accession>
<organism evidence="10 11">
    <name type="scientific">Reticulomyxa filosa</name>
    <dbReference type="NCBI Taxonomy" id="46433"/>
    <lineage>
        <taxon>Eukaryota</taxon>
        <taxon>Sar</taxon>
        <taxon>Rhizaria</taxon>
        <taxon>Retaria</taxon>
        <taxon>Foraminifera</taxon>
        <taxon>Monothalamids</taxon>
        <taxon>Reticulomyxidae</taxon>
        <taxon>Reticulomyxa</taxon>
    </lineage>
</organism>
<evidence type="ECO:0000313" key="11">
    <source>
        <dbReference type="Proteomes" id="UP000023152"/>
    </source>
</evidence>
<protein>
    <recommendedName>
        <fullName evidence="9">V-type proton ATPase subunit a</fullName>
    </recommendedName>
</protein>
<dbReference type="PANTHER" id="PTHR11629:SF63">
    <property type="entry name" value="V-TYPE PROTON ATPASE SUBUNIT A"/>
    <property type="match status" value="1"/>
</dbReference>
<evidence type="ECO:0000256" key="9">
    <source>
        <dbReference type="RuleBase" id="RU361189"/>
    </source>
</evidence>
<dbReference type="InterPro" id="IPR026028">
    <property type="entry name" value="V-type_ATPase_116kDa_su_euka"/>
</dbReference>
<sequence>HVTNDQHICFGGRKKVQENRRDDVGFKYIAGVVTVVQRVSFERQVFLTSRGNSLVQFGETVNDRMVFAVFFLGNQLQKSLRRLCQYMNIYVCYESDSETSRELLLQQVMGQKTETQETYIATRRLLFRQMRSVARRVQEWKITLLQEKGIRMTLNKFRIKSRNNVAIAEGWCATVHKSHIRDIMENVVHGKGVTNPVMTDCPLKGIPPTYFEQTEFTAAFQSIVDTYGVPRYKEFNPAIPTIVTFPFLFGVMYGDIFHGSCLLLFAILLVNAKRLLSEQAFRSEFVSSLYFARYVLLFMGMFSVYCGVIYNDCMSIMINGWNSAQWQHGSTEDGITVMVQRNVYAVGIDPSWSGVDNQLTFSNSLKMKLSVIIGVLQMTFGLFLKLSNHLQERDFVSVFFEFVPQLVFMVCFFGYMVFLIFYKWCINWSTSTLTDTPSLITVLINMFLSPGSIGSDVQIFGDKDLQATIQVCFLLALVISIPAMLCIKPCILRRRMRHAVAGNEQEPTHSLLTDSEFSEGASLQPLSKAKDVDHHESKTMEQQSEIGIEHEHEEEESFGDIVIHQLIHTIEYVLGTISNTASYLRLWALSLAHAELSEVFLDKTLRSTMKGTGIVAVLMNVAGVFGFLIFTCGVLLIMDVLECFLHALRLHWVEFQNKFFYADGRAFHPFAFSNLLHIEKF</sequence>
<dbReference type="AlphaFoldDB" id="X6N5R2"/>
<evidence type="ECO:0000256" key="3">
    <source>
        <dbReference type="ARBA" id="ARBA00022448"/>
    </source>
</evidence>
<keyword evidence="7 9" id="KW-0406">Ion transport</keyword>
<dbReference type="OrthoDB" id="10264220at2759"/>
<keyword evidence="11" id="KW-1185">Reference proteome</keyword>
<dbReference type="Pfam" id="PF01496">
    <property type="entry name" value="V_ATPase_I"/>
    <property type="match status" value="1"/>
</dbReference>
<evidence type="ECO:0000256" key="8">
    <source>
        <dbReference type="ARBA" id="ARBA00023136"/>
    </source>
</evidence>
<keyword evidence="8" id="KW-0472">Membrane</keyword>
<comment type="similarity">
    <text evidence="2 9">Belongs to the V-ATPase 116 kDa subunit family.</text>
</comment>
<evidence type="ECO:0000256" key="2">
    <source>
        <dbReference type="ARBA" id="ARBA00009904"/>
    </source>
</evidence>
<name>X6N5R2_RETFI</name>
<comment type="function">
    <text evidence="9">Essential component of the vacuolar proton pump (V-ATPase), a multimeric enzyme that catalyzes the translocation of protons across the membranes. Required for assembly and activity of the V-ATPase.</text>
</comment>
<keyword evidence="5 9" id="KW-0375">Hydrogen ion transport</keyword>
<dbReference type="InterPro" id="IPR002490">
    <property type="entry name" value="V-ATPase_116kDa_su"/>
</dbReference>
<feature type="non-terminal residue" evidence="10">
    <location>
        <position position="1"/>
    </location>
</feature>
<dbReference type="GO" id="GO:0046961">
    <property type="term" value="F:proton-transporting ATPase activity, rotational mechanism"/>
    <property type="evidence" value="ECO:0007669"/>
    <property type="project" value="InterPro"/>
</dbReference>
<dbReference type="GO" id="GO:0000220">
    <property type="term" value="C:vacuolar proton-transporting V-type ATPase, V0 domain"/>
    <property type="evidence" value="ECO:0007669"/>
    <property type="project" value="InterPro"/>
</dbReference>
<reference evidence="10 11" key="1">
    <citation type="journal article" date="2013" name="Curr. Biol.">
        <title>The Genome of the Foraminiferan Reticulomyxa filosa.</title>
        <authorList>
            <person name="Glockner G."/>
            <person name="Hulsmann N."/>
            <person name="Schleicher M."/>
            <person name="Noegel A.A."/>
            <person name="Eichinger L."/>
            <person name="Gallinger C."/>
            <person name="Pawlowski J."/>
            <person name="Sierra R."/>
            <person name="Euteneuer U."/>
            <person name="Pillet L."/>
            <person name="Moustafa A."/>
            <person name="Platzer M."/>
            <person name="Groth M."/>
            <person name="Szafranski K."/>
            <person name="Schliwa M."/>
        </authorList>
    </citation>
    <scope>NUCLEOTIDE SEQUENCE [LARGE SCALE GENOMIC DNA]</scope>
</reference>
<dbReference type="GO" id="GO:0007035">
    <property type="term" value="P:vacuolar acidification"/>
    <property type="evidence" value="ECO:0007669"/>
    <property type="project" value="TreeGrafter"/>
</dbReference>
<comment type="caution">
    <text evidence="10">The sequence shown here is derived from an EMBL/GenBank/DDBJ whole genome shotgun (WGS) entry which is preliminary data.</text>
</comment>
<dbReference type="PANTHER" id="PTHR11629">
    <property type="entry name" value="VACUOLAR PROTON ATPASES"/>
    <property type="match status" value="1"/>
</dbReference>
<keyword evidence="4" id="KW-0812">Transmembrane</keyword>
<dbReference type="PIRSF" id="PIRSF001293">
    <property type="entry name" value="ATP6V0A1"/>
    <property type="match status" value="1"/>
</dbReference>
<dbReference type="OMA" id="MSIMING"/>
<gene>
    <name evidence="10" type="ORF">RFI_15937</name>
</gene>